<comment type="caution">
    <text evidence="1">The sequence shown here is derived from an EMBL/GenBank/DDBJ whole genome shotgun (WGS) entry which is preliminary data.</text>
</comment>
<reference evidence="1 2" key="1">
    <citation type="submission" date="2019-03" db="EMBL/GenBank/DDBJ databases">
        <title>Bacillus niacini sp. nov. a Nicotinate-Metabolizing Mesophile Isolated from Soil.</title>
        <authorList>
            <person name="Zhang G."/>
        </authorList>
    </citation>
    <scope>NUCLEOTIDE SEQUENCE [LARGE SCALE GENOMIC DNA]</scope>
    <source>
        <strain evidence="1 2">WN066</strain>
    </source>
</reference>
<name>A0A4R5VTN6_9BACI</name>
<protein>
    <submittedName>
        <fullName evidence="1">Uncharacterized protein</fullName>
    </submittedName>
</protein>
<dbReference type="Proteomes" id="UP000295132">
    <property type="component" value="Unassembled WGS sequence"/>
</dbReference>
<dbReference type="AlphaFoldDB" id="A0A4R5VTN6"/>
<evidence type="ECO:0000313" key="1">
    <source>
        <dbReference type="EMBL" id="TDK61830.1"/>
    </source>
</evidence>
<organism evidence="1 2">
    <name type="scientific">Bacillus salipaludis</name>
    <dbReference type="NCBI Taxonomy" id="2547811"/>
    <lineage>
        <taxon>Bacteria</taxon>
        <taxon>Bacillati</taxon>
        <taxon>Bacillota</taxon>
        <taxon>Bacilli</taxon>
        <taxon>Bacillales</taxon>
        <taxon>Bacillaceae</taxon>
        <taxon>Bacillus</taxon>
    </lineage>
</organism>
<dbReference type="EMBL" id="SMYO01000005">
    <property type="protein sequence ID" value="TDK61830.1"/>
    <property type="molecule type" value="Genomic_DNA"/>
</dbReference>
<accession>A0A4R5VTN6</accession>
<sequence>MAIYFGELVVLNNKDAIWEVEEYPFVPERYTFGVRKGLGSMSLGNWFIDHFKEPSNKRRNSLFRRYNHYFND</sequence>
<evidence type="ECO:0000313" key="2">
    <source>
        <dbReference type="Proteomes" id="UP000295132"/>
    </source>
</evidence>
<gene>
    <name evidence="1" type="ORF">E2K98_13045</name>
</gene>
<proteinExistence type="predicted"/>